<feature type="transmembrane region" description="Helical" evidence="13">
    <location>
        <begin position="318"/>
        <end position="338"/>
    </location>
</feature>
<feature type="transmembrane region" description="Helical" evidence="13">
    <location>
        <begin position="250"/>
        <end position="272"/>
    </location>
</feature>
<dbReference type="InterPro" id="IPR000276">
    <property type="entry name" value="GPCR_Rhodpsn"/>
</dbReference>
<evidence type="ECO:0000313" key="15">
    <source>
        <dbReference type="EMBL" id="ELW66838.1"/>
    </source>
</evidence>
<protein>
    <recommendedName>
        <fullName evidence="13">Olfactory receptor</fullName>
    </recommendedName>
</protein>
<sequence>MGDEDAYKNQFSPDMKSSPTADVAEEVLLYARTQWKDAKKEGQGRSAMERNNETLTDFILLGPWPELSHLVVLICLILLVYFAAVVGNAALMLLIWLDPRLHSPMYFLLSQLSFIDLALISTSVPKMVTNFFSGKRTISQAGCGIQIFFSLTLGIAECLLLTLMSYDRYITICNPLRYPAIMSHTACTQMVLGSWVGGAVTSLAHTAYAMHFPICRPRKIPHFLCEVMALLKLTCEDTSAYVKSVVVSSFLVVLIPLSLILASYALILLTVLRMSSPEGRNKALATCSSHLGVVSLYFGPAILVYMRPGSSKTPGLNQSLFMFNAILTPMLNPLIYSLRNRDVTAALRSTVASRCPLRNRSSLCSC</sequence>
<dbReference type="Pfam" id="PF13853">
    <property type="entry name" value="7tm_4"/>
    <property type="match status" value="1"/>
</dbReference>
<evidence type="ECO:0000256" key="7">
    <source>
        <dbReference type="ARBA" id="ARBA00022989"/>
    </source>
</evidence>
<dbReference type="FunFam" id="1.10.1220.70:FF:000001">
    <property type="entry name" value="Olfactory receptor"/>
    <property type="match status" value="1"/>
</dbReference>
<feature type="transmembrane region" description="Helical" evidence="13">
    <location>
        <begin position="104"/>
        <end position="124"/>
    </location>
</feature>
<evidence type="ECO:0000256" key="13">
    <source>
        <dbReference type="RuleBase" id="RU363047"/>
    </source>
</evidence>
<comment type="subcellular location">
    <subcellularLocation>
        <location evidence="1 13">Cell membrane</location>
        <topology evidence="1 13">Multi-pass membrane protein</topology>
    </subcellularLocation>
</comment>
<dbReference type="STRING" id="246437.L9KVW2"/>
<evidence type="ECO:0000256" key="3">
    <source>
        <dbReference type="ARBA" id="ARBA00022475"/>
    </source>
</evidence>
<keyword evidence="3 13" id="KW-1003">Cell membrane</keyword>
<feature type="transmembrane region" description="Helical" evidence="13">
    <location>
        <begin position="70"/>
        <end position="97"/>
    </location>
</feature>
<keyword evidence="5 12" id="KW-0812">Transmembrane</keyword>
<evidence type="ECO:0000256" key="4">
    <source>
        <dbReference type="ARBA" id="ARBA00022606"/>
    </source>
</evidence>
<evidence type="ECO:0000256" key="10">
    <source>
        <dbReference type="ARBA" id="ARBA00023170"/>
    </source>
</evidence>
<keyword evidence="16" id="KW-1185">Reference proteome</keyword>
<dbReference type="EMBL" id="KB320636">
    <property type="protein sequence ID" value="ELW66838.1"/>
    <property type="molecule type" value="Genomic_DNA"/>
</dbReference>
<feature type="domain" description="G-protein coupled receptors family 1 profile" evidence="14">
    <location>
        <begin position="87"/>
        <end position="336"/>
    </location>
</feature>
<keyword evidence="7 13" id="KW-1133">Transmembrane helix</keyword>
<dbReference type="CDD" id="cd15421">
    <property type="entry name" value="7tmA_OR2T-like"/>
    <property type="match status" value="1"/>
</dbReference>
<dbReference type="PRINTS" id="PR00237">
    <property type="entry name" value="GPCRRHODOPSN"/>
</dbReference>
<keyword evidence="10 12" id="KW-0675">Receptor</keyword>
<dbReference type="Proteomes" id="UP000011518">
    <property type="component" value="Unassembled WGS sequence"/>
</dbReference>
<dbReference type="SUPFAM" id="SSF81321">
    <property type="entry name" value="Family A G protein-coupled receptor-like"/>
    <property type="match status" value="1"/>
</dbReference>
<dbReference type="AlphaFoldDB" id="L9KVW2"/>
<gene>
    <name evidence="15" type="ORF">TREES_T100007550</name>
</gene>
<evidence type="ECO:0000256" key="8">
    <source>
        <dbReference type="ARBA" id="ARBA00023040"/>
    </source>
</evidence>
<dbReference type="InterPro" id="IPR000725">
    <property type="entry name" value="Olfact_rcpt"/>
</dbReference>
<dbReference type="FunFam" id="1.20.1070.10:FF:000008">
    <property type="entry name" value="Olfactory receptor"/>
    <property type="match status" value="1"/>
</dbReference>
<reference evidence="16" key="1">
    <citation type="submission" date="2012-07" db="EMBL/GenBank/DDBJ databases">
        <title>Genome of the Chinese tree shrew, a rising model animal genetically related to primates.</title>
        <authorList>
            <person name="Zhang G."/>
            <person name="Fan Y."/>
            <person name="Yao Y."/>
            <person name="Huang Z."/>
        </authorList>
    </citation>
    <scope>NUCLEOTIDE SEQUENCE [LARGE SCALE GENOMIC DNA]</scope>
</reference>
<keyword evidence="6 13" id="KW-0552">Olfaction</keyword>
<evidence type="ECO:0000259" key="14">
    <source>
        <dbReference type="PROSITE" id="PS50262"/>
    </source>
</evidence>
<dbReference type="PROSITE" id="PS50262">
    <property type="entry name" value="G_PROTEIN_RECEP_F1_2"/>
    <property type="match status" value="1"/>
</dbReference>
<keyword evidence="4 13" id="KW-0716">Sensory transduction</keyword>
<name>L9KVW2_TUPCH</name>
<feature type="transmembrane region" description="Helical" evidence="13">
    <location>
        <begin position="284"/>
        <end position="306"/>
    </location>
</feature>
<keyword evidence="9 13" id="KW-0472">Membrane</keyword>
<feature type="transmembrane region" description="Helical" evidence="13">
    <location>
        <begin position="144"/>
        <end position="166"/>
    </location>
</feature>
<feature type="transmembrane region" description="Helical" evidence="13">
    <location>
        <begin position="187"/>
        <end position="208"/>
    </location>
</feature>
<dbReference type="GO" id="GO:0005886">
    <property type="term" value="C:plasma membrane"/>
    <property type="evidence" value="ECO:0007669"/>
    <property type="project" value="UniProtKB-SubCell"/>
</dbReference>
<keyword evidence="8 12" id="KW-0297">G-protein coupled receptor</keyword>
<dbReference type="InterPro" id="IPR017452">
    <property type="entry name" value="GPCR_Rhodpsn_7TM"/>
</dbReference>
<evidence type="ECO:0000256" key="2">
    <source>
        <dbReference type="ARBA" id="ARBA00010663"/>
    </source>
</evidence>
<evidence type="ECO:0000256" key="9">
    <source>
        <dbReference type="ARBA" id="ARBA00023136"/>
    </source>
</evidence>
<proteinExistence type="inferred from homology"/>
<dbReference type="eggNOG" id="ENOG502T9MH">
    <property type="taxonomic scope" value="Eukaryota"/>
</dbReference>
<dbReference type="PROSITE" id="PS00237">
    <property type="entry name" value="G_PROTEIN_RECEP_F1_1"/>
    <property type="match status" value="1"/>
</dbReference>
<dbReference type="PANTHER" id="PTHR26453">
    <property type="entry name" value="OLFACTORY RECEPTOR"/>
    <property type="match status" value="1"/>
</dbReference>
<evidence type="ECO:0000256" key="6">
    <source>
        <dbReference type="ARBA" id="ARBA00022725"/>
    </source>
</evidence>
<dbReference type="GO" id="GO:0004984">
    <property type="term" value="F:olfactory receptor activity"/>
    <property type="evidence" value="ECO:0007669"/>
    <property type="project" value="InterPro"/>
</dbReference>
<dbReference type="GO" id="GO:0004930">
    <property type="term" value="F:G protein-coupled receptor activity"/>
    <property type="evidence" value="ECO:0007669"/>
    <property type="project" value="UniProtKB-KW"/>
</dbReference>
<evidence type="ECO:0000256" key="11">
    <source>
        <dbReference type="ARBA" id="ARBA00023224"/>
    </source>
</evidence>
<comment type="similarity">
    <text evidence="2 12">Belongs to the G-protein coupled receptor 1 family.</text>
</comment>
<dbReference type="PRINTS" id="PR00245">
    <property type="entry name" value="OLFACTORYR"/>
</dbReference>
<reference evidence="16" key="2">
    <citation type="journal article" date="2013" name="Nat. Commun.">
        <title>Genome of the Chinese tree shrew.</title>
        <authorList>
            <person name="Fan Y."/>
            <person name="Huang Z.Y."/>
            <person name="Cao C.C."/>
            <person name="Chen C.S."/>
            <person name="Chen Y.X."/>
            <person name="Fan D.D."/>
            <person name="He J."/>
            <person name="Hou H.L."/>
            <person name="Hu L."/>
            <person name="Hu X.T."/>
            <person name="Jiang X.T."/>
            <person name="Lai R."/>
            <person name="Lang Y.S."/>
            <person name="Liang B."/>
            <person name="Liao S.G."/>
            <person name="Mu D."/>
            <person name="Ma Y.Y."/>
            <person name="Niu Y.Y."/>
            <person name="Sun X.Q."/>
            <person name="Xia J.Q."/>
            <person name="Xiao J."/>
            <person name="Xiong Z.Q."/>
            <person name="Xu L."/>
            <person name="Yang L."/>
            <person name="Zhang Y."/>
            <person name="Zhao W."/>
            <person name="Zhao X.D."/>
            <person name="Zheng Y.T."/>
            <person name="Zhou J.M."/>
            <person name="Zhu Y.B."/>
            <person name="Zhang G.J."/>
            <person name="Wang J."/>
            <person name="Yao Y.G."/>
        </authorList>
    </citation>
    <scope>NUCLEOTIDE SEQUENCE [LARGE SCALE GENOMIC DNA]</scope>
</reference>
<keyword evidence="11 12" id="KW-0807">Transducer</keyword>
<evidence type="ECO:0000256" key="5">
    <source>
        <dbReference type="ARBA" id="ARBA00022692"/>
    </source>
</evidence>
<organism evidence="15 16">
    <name type="scientific">Tupaia chinensis</name>
    <name type="common">Chinese tree shrew</name>
    <name type="synonym">Tupaia belangeri chinensis</name>
    <dbReference type="NCBI Taxonomy" id="246437"/>
    <lineage>
        <taxon>Eukaryota</taxon>
        <taxon>Metazoa</taxon>
        <taxon>Chordata</taxon>
        <taxon>Craniata</taxon>
        <taxon>Vertebrata</taxon>
        <taxon>Euteleostomi</taxon>
        <taxon>Mammalia</taxon>
        <taxon>Eutheria</taxon>
        <taxon>Euarchontoglires</taxon>
        <taxon>Scandentia</taxon>
        <taxon>Tupaiidae</taxon>
        <taxon>Tupaia</taxon>
    </lineage>
</organism>
<evidence type="ECO:0000256" key="12">
    <source>
        <dbReference type="RuleBase" id="RU000688"/>
    </source>
</evidence>
<accession>L9KVW2</accession>
<evidence type="ECO:0000313" key="16">
    <source>
        <dbReference type="Proteomes" id="UP000011518"/>
    </source>
</evidence>
<dbReference type="InParanoid" id="L9KVW2"/>
<evidence type="ECO:0000256" key="1">
    <source>
        <dbReference type="ARBA" id="ARBA00004651"/>
    </source>
</evidence>
<dbReference type="Gene3D" id="1.20.1070.10">
    <property type="entry name" value="Rhodopsin 7-helix transmembrane proteins"/>
    <property type="match status" value="1"/>
</dbReference>